<feature type="transmembrane region" description="Helical" evidence="1">
    <location>
        <begin position="20"/>
        <end position="45"/>
    </location>
</feature>
<dbReference type="CDD" id="cd16385">
    <property type="entry name" value="IcmL"/>
    <property type="match status" value="1"/>
</dbReference>
<dbReference type="RefSeq" id="WP_003148994.1">
    <property type="nucleotide sequence ID" value="NZ_CAADND010000127.1"/>
</dbReference>
<accession>A0A9P1RD43</accession>
<dbReference type="Proteomes" id="UP000045039">
    <property type="component" value="Unassembled WGS sequence"/>
</dbReference>
<dbReference type="EMBL" id="CVVU01000245">
    <property type="protein sequence ID" value="CRP80232.1"/>
    <property type="molecule type" value="Genomic_DNA"/>
</dbReference>
<keyword evidence="1" id="KW-1133">Transmembrane helix</keyword>
<keyword evidence="1" id="KW-0812">Transmembrane</keyword>
<reference evidence="3" key="1">
    <citation type="submission" date="2015-06" db="EMBL/GenBank/DDBJ databases">
        <authorList>
            <person name="Radhakrishnan Rajesh"/>
            <person name="Underwood Anthony"/>
            <person name="Al-Shahib Ali"/>
        </authorList>
    </citation>
    <scope>NUCLEOTIDE SEQUENCE [LARGE SCALE GENOMIC DNA]</scope>
    <source>
        <strain evidence="3">P19_London_7_VIM_2_05_10</strain>
    </source>
</reference>
<keyword evidence="1" id="KW-0472">Membrane</keyword>
<protein>
    <submittedName>
        <fullName evidence="2">Macrophage killing protein with similarity to conjugation protein</fullName>
    </submittedName>
</protein>
<proteinExistence type="predicted"/>
<gene>
    <name evidence="2" type="ORF">PAERUG_P19_London_7_VIM_2_05_10_05595</name>
</gene>
<dbReference type="InterPro" id="IPR021055">
    <property type="entry name" value="T4BSS_IcmL/DotI"/>
</dbReference>
<dbReference type="Pfam" id="PF11393">
    <property type="entry name" value="T4BSS_DotI_IcmL"/>
    <property type="match status" value="1"/>
</dbReference>
<name>A0A9P1RD43_PSEAI</name>
<evidence type="ECO:0000313" key="3">
    <source>
        <dbReference type="Proteomes" id="UP000045039"/>
    </source>
</evidence>
<dbReference type="AlphaFoldDB" id="A0A9P1RD43"/>
<comment type="caution">
    <text evidence="2">The sequence shown here is derived from an EMBL/GenBank/DDBJ whole genome shotgun (WGS) entry which is preliminary data.</text>
</comment>
<organism evidence="2 3">
    <name type="scientific">Pseudomonas aeruginosa</name>
    <dbReference type="NCBI Taxonomy" id="287"/>
    <lineage>
        <taxon>Bacteria</taxon>
        <taxon>Pseudomonadati</taxon>
        <taxon>Pseudomonadota</taxon>
        <taxon>Gammaproteobacteria</taxon>
        <taxon>Pseudomonadales</taxon>
        <taxon>Pseudomonadaceae</taxon>
        <taxon>Pseudomonas</taxon>
    </lineage>
</organism>
<evidence type="ECO:0000313" key="2">
    <source>
        <dbReference type="EMBL" id="CRP80232.1"/>
    </source>
</evidence>
<evidence type="ECO:0000256" key="1">
    <source>
        <dbReference type="SAM" id="Phobius"/>
    </source>
</evidence>
<sequence length="216" mass="24639">MSRTMSDDQAIDSLAFGFRVLLWVVCILAVAMVLLTLLLGGLSWYTFKKVENVEREYFAATDAGNLWKLTPLGMPVGGRTKVIDLSSKCIRKMTTLNYVDFKRQLTEVEVECFTGPGFQQYESELKRIKIYANLEDTKQKLVMTGEPGPGEFLSYEPRLYGGVQRQTYVLRHPLSIVFNGNVSRPWKGFIEVDLIRIDQREQPDGYAINAVRILQK</sequence>